<dbReference type="SUPFAM" id="SSF56601">
    <property type="entry name" value="beta-lactamase/transpeptidase-like"/>
    <property type="match status" value="1"/>
</dbReference>
<reference evidence="12 13" key="1">
    <citation type="journal article" date="2010" name="Stand. Genomic Sci.">
        <title>Complete genome sequence of Conexibacter woesei type strain (ID131577).</title>
        <authorList>
            <person name="Pukall R."/>
            <person name="Lapidus A."/>
            <person name="Glavina Del Rio T."/>
            <person name="Copeland A."/>
            <person name="Tice H."/>
            <person name="Cheng J.-F."/>
            <person name="Lucas S."/>
            <person name="Chen F."/>
            <person name="Nolan M."/>
            <person name="Bruce D."/>
            <person name="Goodwin L."/>
            <person name="Pitluck S."/>
            <person name="Mavromatis K."/>
            <person name="Ivanova N."/>
            <person name="Ovchinnikova G."/>
            <person name="Pati A."/>
            <person name="Chen A."/>
            <person name="Palaniappan K."/>
            <person name="Land M."/>
            <person name="Hauser L."/>
            <person name="Chang Y.-J."/>
            <person name="Jeffries C.D."/>
            <person name="Chain P."/>
            <person name="Meincke L."/>
            <person name="Sims D."/>
            <person name="Brettin T."/>
            <person name="Detter J.C."/>
            <person name="Rohde M."/>
            <person name="Goeker M."/>
            <person name="Bristow J."/>
            <person name="Eisen J.A."/>
            <person name="Markowitz V."/>
            <person name="Kyrpides N.C."/>
            <person name="Klenk H.-P."/>
            <person name="Hugenholtz P."/>
        </authorList>
    </citation>
    <scope>NUCLEOTIDE SEQUENCE [LARGE SCALE GENOMIC DNA]</scope>
    <source>
        <strain evidence="13">DSM 14684 / CIP 108061 / JCM 11494 / NBRC 100937 / ID131577</strain>
    </source>
</reference>
<dbReference type="Pfam" id="PF00905">
    <property type="entry name" value="Transpeptidase"/>
    <property type="match status" value="1"/>
</dbReference>
<dbReference type="KEGG" id="cwo:Cwoe_3542"/>
<evidence type="ECO:0000256" key="9">
    <source>
        <dbReference type="SAM" id="MobiDB-lite"/>
    </source>
</evidence>
<organism evidence="12 13">
    <name type="scientific">Conexibacter woesei (strain DSM 14684 / CCUG 47730 / CIP 108061 / JCM 11494 / NBRC 100937 / ID131577)</name>
    <dbReference type="NCBI Taxonomy" id="469383"/>
    <lineage>
        <taxon>Bacteria</taxon>
        <taxon>Bacillati</taxon>
        <taxon>Actinomycetota</taxon>
        <taxon>Thermoleophilia</taxon>
        <taxon>Solirubrobacterales</taxon>
        <taxon>Conexibacteraceae</taxon>
        <taxon>Conexibacter</taxon>
    </lineage>
</organism>
<feature type="compositionally biased region" description="Gly residues" evidence="9">
    <location>
        <begin position="731"/>
        <end position="817"/>
    </location>
</feature>
<evidence type="ECO:0000256" key="6">
    <source>
        <dbReference type="ARBA" id="ARBA00023268"/>
    </source>
</evidence>
<evidence type="ECO:0000313" key="13">
    <source>
        <dbReference type="Proteomes" id="UP000008229"/>
    </source>
</evidence>
<comment type="catalytic activity">
    <reaction evidence="7">
        <text>Preferential cleavage: (Ac)2-L-Lys-D-Ala-|-D-Ala. Also transpeptidation of peptidyl-alanyl moieties that are N-acyl substituents of D-alanine.</text>
        <dbReference type="EC" id="3.4.16.4"/>
    </reaction>
</comment>
<comment type="catalytic activity">
    <reaction evidence="8">
        <text>[GlcNAc-(1-&gt;4)-Mur2Ac(oyl-L-Ala-gamma-D-Glu-L-Lys-D-Ala-D-Ala)](n)-di-trans,octa-cis-undecaprenyl diphosphate + beta-D-GlcNAc-(1-&gt;4)-Mur2Ac(oyl-L-Ala-gamma-D-Glu-L-Lys-D-Ala-D-Ala)-di-trans,octa-cis-undecaprenyl diphosphate = [GlcNAc-(1-&gt;4)-Mur2Ac(oyl-L-Ala-gamma-D-Glu-L-Lys-D-Ala-D-Ala)](n+1)-di-trans,octa-cis-undecaprenyl diphosphate + di-trans,octa-cis-undecaprenyl diphosphate + H(+)</text>
        <dbReference type="Rhea" id="RHEA:23708"/>
        <dbReference type="Rhea" id="RHEA-COMP:9602"/>
        <dbReference type="Rhea" id="RHEA-COMP:9603"/>
        <dbReference type="ChEBI" id="CHEBI:15378"/>
        <dbReference type="ChEBI" id="CHEBI:58405"/>
        <dbReference type="ChEBI" id="CHEBI:60033"/>
        <dbReference type="ChEBI" id="CHEBI:78435"/>
        <dbReference type="EC" id="2.4.99.28"/>
    </reaction>
</comment>
<feature type="region of interest" description="Disordered" evidence="9">
    <location>
        <begin position="674"/>
        <end position="817"/>
    </location>
</feature>
<dbReference type="InterPro" id="IPR023346">
    <property type="entry name" value="Lysozyme-like_dom_sf"/>
</dbReference>
<name>D3F0A0_CONWI</name>
<dbReference type="InterPro" id="IPR001460">
    <property type="entry name" value="PCN-bd_Tpept"/>
</dbReference>
<feature type="compositionally biased region" description="Basic residues" evidence="9">
    <location>
        <begin position="13"/>
        <end position="28"/>
    </location>
</feature>
<evidence type="ECO:0000259" key="10">
    <source>
        <dbReference type="Pfam" id="PF00905"/>
    </source>
</evidence>
<evidence type="ECO:0000256" key="2">
    <source>
        <dbReference type="ARBA" id="ARBA00022670"/>
    </source>
</evidence>
<dbReference type="PANTHER" id="PTHR32282:SF33">
    <property type="entry name" value="PEPTIDOGLYCAN GLYCOSYLTRANSFERASE"/>
    <property type="match status" value="1"/>
</dbReference>
<dbReference type="GO" id="GO:0009002">
    <property type="term" value="F:serine-type D-Ala-D-Ala carboxypeptidase activity"/>
    <property type="evidence" value="ECO:0007669"/>
    <property type="project" value="UniProtKB-EC"/>
</dbReference>
<keyword evidence="4" id="KW-0808">Transferase</keyword>
<evidence type="ECO:0000256" key="7">
    <source>
        <dbReference type="ARBA" id="ARBA00034000"/>
    </source>
</evidence>
<evidence type="ECO:0000256" key="8">
    <source>
        <dbReference type="ARBA" id="ARBA00049902"/>
    </source>
</evidence>
<dbReference type="SUPFAM" id="SSF53955">
    <property type="entry name" value="Lysozyme-like"/>
    <property type="match status" value="1"/>
</dbReference>
<dbReference type="GO" id="GO:0008658">
    <property type="term" value="F:penicillin binding"/>
    <property type="evidence" value="ECO:0007669"/>
    <property type="project" value="InterPro"/>
</dbReference>
<keyword evidence="6" id="KW-0511">Multifunctional enzyme</keyword>
<evidence type="ECO:0000256" key="1">
    <source>
        <dbReference type="ARBA" id="ARBA00022645"/>
    </source>
</evidence>
<evidence type="ECO:0000256" key="5">
    <source>
        <dbReference type="ARBA" id="ARBA00022801"/>
    </source>
</evidence>
<dbReference type="InterPro" id="IPR050396">
    <property type="entry name" value="Glycosyltr_51/Transpeptidase"/>
</dbReference>
<dbReference type="HOGENOM" id="CLU_006354_2_7_11"/>
<keyword evidence="2" id="KW-0645">Protease</keyword>
<dbReference type="InterPro" id="IPR001264">
    <property type="entry name" value="Glyco_trans_51"/>
</dbReference>
<dbReference type="AlphaFoldDB" id="D3F0A0"/>
<keyword evidence="1" id="KW-0121">Carboxypeptidase</keyword>
<dbReference type="RefSeq" id="WP_012935011.1">
    <property type="nucleotide sequence ID" value="NC_013739.1"/>
</dbReference>
<feature type="region of interest" description="Disordered" evidence="9">
    <location>
        <begin position="1"/>
        <end position="28"/>
    </location>
</feature>
<evidence type="ECO:0000256" key="3">
    <source>
        <dbReference type="ARBA" id="ARBA00022676"/>
    </source>
</evidence>
<dbReference type="PANTHER" id="PTHR32282">
    <property type="entry name" value="BINDING PROTEIN TRANSPEPTIDASE, PUTATIVE-RELATED"/>
    <property type="match status" value="1"/>
</dbReference>
<dbReference type="eggNOG" id="COG0744">
    <property type="taxonomic scope" value="Bacteria"/>
</dbReference>
<dbReference type="InterPro" id="IPR012338">
    <property type="entry name" value="Beta-lactam/transpept-like"/>
</dbReference>
<sequence length="817" mass="85879" precursor="true">MSFDGNTPSQGSRRSRLLPFRRRRKPDGTRPKIKKLRLFSILAGLSLLAIVSTVFGMMMAVASDLPDLENREQYRVTKDNSVLLDYRGRQLGIMQNNQNVVLVSGTQIAPAMKHAIIAIEDKRFYQNRGFDVKGIARAVWMDVTRGGAVQGASTITQQFVKNALEAQNRRTLFQKLREAALAYHLTRKWSKEKILTEYLNQIYFGNGAHGIESAARVYFGKRHAYGEPGGCGSTRANMCASELTTAESALIAAVVASPSMYDPITNPDNAKRRRDLVLRYMRDQDYITAAEYADDIEDPLPTQDDLTPPQEKTQAPYFTSWVRQQVVDHFGPFKAFSGGLKITTSLDLDLQTAAEQTISQMLPAGSGLPSASLVAIDNKTGEVRAMVGGDDYTTRPFNLATQGQRQPGSTFKPFTLAAALETGISPDNVYASSPKEFPVPGTNGKEAFIVRNYGDSYSGSTSLRSATTTSDNSVYAEVGLQVGTKKIARVARRMGIRTPISTNPAMTLGGLREGVTPLDMAHAYQTFATGGKRMWNDDLGAPDRGPIGIHLVRDGKGKVIRDNRKTLKTKQVIPAAVAQTSTEILQSVVSYGTGTAAQIGGFAAGKTGTTENYGDAWFVGWNEELTVAIWVGYPDRLVPMLTQYAGEPVAGGTYPAQLWQNFMLQAKAILEQQRADDEAARNGDQTSTTSTTPTVPDSDDYAPAPETSSPPDVPSESAGGATDGTTDGTDGTTGGTDGGTGGTTGGTGGGDTGAGTGDGGGGDTGAGTGGGDTGGGDTGAGDGGGDTGADPGGGDTGAGTGGDTGGASGGGAAAPTP</sequence>
<feature type="compositionally biased region" description="Low complexity" evidence="9">
    <location>
        <begin position="718"/>
        <end position="730"/>
    </location>
</feature>
<accession>D3F0A0</accession>
<dbReference type="GO" id="GO:0030288">
    <property type="term" value="C:outer membrane-bounded periplasmic space"/>
    <property type="evidence" value="ECO:0007669"/>
    <property type="project" value="TreeGrafter"/>
</dbReference>
<dbReference type="OrthoDB" id="9766909at2"/>
<feature type="domain" description="Penicillin-binding protein transpeptidase" evidence="10">
    <location>
        <begin position="372"/>
        <end position="624"/>
    </location>
</feature>
<dbReference type="Gene3D" id="1.10.3810.10">
    <property type="entry name" value="Biosynthetic peptidoglycan transglycosylase-like"/>
    <property type="match status" value="1"/>
</dbReference>
<feature type="compositionally biased region" description="Low complexity" evidence="9">
    <location>
        <begin position="686"/>
        <end position="696"/>
    </location>
</feature>
<dbReference type="GO" id="GO:0006508">
    <property type="term" value="P:proteolysis"/>
    <property type="evidence" value="ECO:0007669"/>
    <property type="project" value="UniProtKB-KW"/>
</dbReference>
<dbReference type="Gene3D" id="3.40.710.10">
    <property type="entry name" value="DD-peptidase/beta-lactamase superfamily"/>
    <property type="match status" value="1"/>
</dbReference>
<dbReference type="Proteomes" id="UP000008229">
    <property type="component" value="Chromosome"/>
</dbReference>
<dbReference type="Pfam" id="PF00912">
    <property type="entry name" value="Transgly"/>
    <property type="match status" value="1"/>
</dbReference>
<proteinExistence type="predicted"/>
<dbReference type="GO" id="GO:0008955">
    <property type="term" value="F:peptidoglycan glycosyltransferase activity"/>
    <property type="evidence" value="ECO:0007669"/>
    <property type="project" value="UniProtKB-EC"/>
</dbReference>
<keyword evidence="5" id="KW-0378">Hydrolase</keyword>
<dbReference type="InterPro" id="IPR036950">
    <property type="entry name" value="PBP_transglycosylase"/>
</dbReference>
<dbReference type="STRING" id="469383.Cwoe_3542"/>
<dbReference type="GO" id="GO:0009252">
    <property type="term" value="P:peptidoglycan biosynthetic process"/>
    <property type="evidence" value="ECO:0007669"/>
    <property type="project" value="TreeGrafter"/>
</dbReference>
<protein>
    <submittedName>
        <fullName evidence="12">Penicillin-binding protein, 1A family</fullName>
    </submittedName>
</protein>
<reference evidence="13" key="2">
    <citation type="submission" date="2010-01" db="EMBL/GenBank/DDBJ databases">
        <title>The complete genome of Conexibacter woesei DSM 14684.</title>
        <authorList>
            <consortium name="US DOE Joint Genome Institute (JGI-PGF)"/>
            <person name="Lucas S."/>
            <person name="Copeland A."/>
            <person name="Lapidus A."/>
            <person name="Glavina del Rio T."/>
            <person name="Dalin E."/>
            <person name="Tice H."/>
            <person name="Bruce D."/>
            <person name="Goodwin L."/>
            <person name="Pitluck S."/>
            <person name="Kyrpides N."/>
            <person name="Mavromatis K."/>
            <person name="Ivanova N."/>
            <person name="Mikhailova N."/>
            <person name="Chertkov O."/>
            <person name="Brettin T."/>
            <person name="Detter J.C."/>
            <person name="Han C."/>
            <person name="Larimer F."/>
            <person name="Land M."/>
            <person name="Hauser L."/>
            <person name="Markowitz V."/>
            <person name="Cheng J.-F."/>
            <person name="Hugenholtz P."/>
            <person name="Woyke T."/>
            <person name="Wu D."/>
            <person name="Pukall R."/>
            <person name="Steenblock K."/>
            <person name="Schneider S."/>
            <person name="Klenk H.-P."/>
            <person name="Eisen J.A."/>
        </authorList>
    </citation>
    <scope>NUCLEOTIDE SEQUENCE [LARGE SCALE GENOMIC DNA]</scope>
    <source>
        <strain evidence="13">DSM 14684 / CIP 108061 / JCM 11494 / NBRC 100937 / ID131577</strain>
    </source>
</reference>
<feature type="compositionally biased region" description="Polar residues" evidence="9">
    <location>
        <begin position="1"/>
        <end position="11"/>
    </location>
</feature>
<evidence type="ECO:0000259" key="11">
    <source>
        <dbReference type="Pfam" id="PF00912"/>
    </source>
</evidence>
<evidence type="ECO:0000313" key="12">
    <source>
        <dbReference type="EMBL" id="ADB51960.1"/>
    </source>
</evidence>
<feature type="domain" description="Glycosyl transferase family 51" evidence="11">
    <location>
        <begin position="91"/>
        <end position="281"/>
    </location>
</feature>
<dbReference type="EMBL" id="CP001854">
    <property type="protein sequence ID" value="ADB51960.1"/>
    <property type="molecule type" value="Genomic_DNA"/>
</dbReference>
<gene>
    <name evidence="12" type="ordered locus">Cwoe_3542</name>
</gene>
<dbReference type="CAZy" id="GT51">
    <property type="family name" value="Glycosyltransferase Family 51"/>
</dbReference>
<evidence type="ECO:0000256" key="4">
    <source>
        <dbReference type="ARBA" id="ARBA00022679"/>
    </source>
</evidence>
<keyword evidence="3" id="KW-0328">Glycosyltransferase</keyword>
<keyword evidence="13" id="KW-1185">Reference proteome</keyword>